<evidence type="ECO:0000259" key="2">
    <source>
        <dbReference type="SMART" id="SM00768"/>
    </source>
</evidence>
<keyword evidence="1" id="KW-0732">Signal</keyword>
<dbReference type="GO" id="GO:0009506">
    <property type="term" value="C:plasmodesma"/>
    <property type="evidence" value="ECO:0007669"/>
    <property type="project" value="UniProtKB-ARBA"/>
</dbReference>
<feature type="domain" description="X8" evidence="2">
    <location>
        <begin position="31"/>
        <end position="110"/>
    </location>
</feature>
<dbReference type="PANTHER" id="PTHR31044:SF35">
    <property type="entry name" value="GLUCAN ENDO-1,3-BETA-GLUCOSIDASE 4-LIKE"/>
    <property type="match status" value="1"/>
</dbReference>
<accession>A0A8T0N9G8</accession>
<dbReference type="InterPro" id="IPR012946">
    <property type="entry name" value="X8"/>
</dbReference>
<reference evidence="3" key="1">
    <citation type="submission" date="2020-05" db="EMBL/GenBank/DDBJ databases">
        <title>WGS assembly of Panicum virgatum.</title>
        <authorList>
            <person name="Lovell J.T."/>
            <person name="Jenkins J."/>
            <person name="Shu S."/>
            <person name="Juenger T.E."/>
            <person name="Schmutz J."/>
        </authorList>
    </citation>
    <scope>NUCLEOTIDE SEQUENCE</scope>
    <source>
        <strain evidence="3">AP13</strain>
    </source>
</reference>
<dbReference type="PANTHER" id="PTHR31044">
    <property type="entry name" value="BETA-1,3 GLUCANASE"/>
    <property type="match status" value="1"/>
</dbReference>
<dbReference type="InterPro" id="IPR044788">
    <property type="entry name" value="X8_dom_prot"/>
</dbReference>
<dbReference type="EMBL" id="CM029053">
    <property type="protein sequence ID" value="KAG2545857.1"/>
    <property type="molecule type" value="Genomic_DNA"/>
</dbReference>
<evidence type="ECO:0000256" key="1">
    <source>
        <dbReference type="ARBA" id="ARBA00022729"/>
    </source>
</evidence>
<comment type="caution">
    <text evidence="3">The sequence shown here is derived from an EMBL/GenBank/DDBJ whole genome shotgun (WGS) entry which is preliminary data.</text>
</comment>
<name>A0A8T0N9G8_PANVG</name>
<dbReference type="SMART" id="SM00768">
    <property type="entry name" value="X8"/>
    <property type="match status" value="1"/>
</dbReference>
<evidence type="ECO:0000313" key="4">
    <source>
        <dbReference type="Proteomes" id="UP000823388"/>
    </source>
</evidence>
<dbReference type="Proteomes" id="UP000823388">
    <property type="component" value="Chromosome 9K"/>
</dbReference>
<proteinExistence type="predicted"/>
<organism evidence="3 4">
    <name type="scientific">Panicum virgatum</name>
    <name type="common">Blackwell switchgrass</name>
    <dbReference type="NCBI Taxonomy" id="38727"/>
    <lineage>
        <taxon>Eukaryota</taxon>
        <taxon>Viridiplantae</taxon>
        <taxon>Streptophyta</taxon>
        <taxon>Embryophyta</taxon>
        <taxon>Tracheophyta</taxon>
        <taxon>Spermatophyta</taxon>
        <taxon>Magnoliopsida</taxon>
        <taxon>Liliopsida</taxon>
        <taxon>Poales</taxon>
        <taxon>Poaceae</taxon>
        <taxon>PACMAD clade</taxon>
        <taxon>Panicoideae</taxon>
        <taxon>Panicodae</taxon>
        <taxon>Paniceae</taxon>
        <taxon>Panicinae</taxon>
        <taxon>Panicum</taxon>
        <taxon>Panicum sect. Hiantes</taxon>
    </lineage>
</organism>
<keyword evidence="4" id="KW-1185">Reference proteome</keyword>
<evidence type="ECO:0000313" key="3">
    <source>
        <dbReference type="EMBL" id="KAG2545857.1"/>
    </source>
</evidence>
<gene>
    <name evidence="3" type="ORF">PVAP13_9KG463580</name>
</gene>
<dbReference type="AlphaFoldDB" id="A0A8T0N9G8"/>
<sequence length="114" mass="13101">MHTSLPSNAGRVKSWDLKKLHNYVVFFIEKFESNIKLKFLVCNPGGADCTMIQSNKTWYLPNTVRDHARCIYAFNSYWKKTKKHGGTCYFKEAAVVTDLDPNTHHNSCHFESAA</sequence>
<dbReference type="Pfam" id="PF07983">
    <property type="entry name" value="X8"/>
    <property type="match status" value="1"/>
</dbReference>
<protein>
    <recommendedName>
        <fullName evidence="2">X8 domain-containing protein</fullName>
    </recommendedName>
</protein>